<evidence type="ECO:0000256" key="1">
    <source>
        <dbReference type="HAMAP-Rule" id="MF_01575"/>
    </source>
</evidence>
<dbReference type="HAMAP" id="MF_01575">
    <property type="entry name" value="UPF0398"/>
    <property type="match status" value="1"/>
</dbReference>
<proteinExistence type="inferred from homology"/>
<organism evidence="2 3">
    <name type="scientific">Sporosarcina limicola</name>
    <dbReference type="NCBI Taxonomy" id="34101"/>
    <lineage>
        <taxon>Bacteria</taxon>
        <taxon>Bacillati</taxon>
        <taxon>Bacillota</taxon>
        <taxon>Bacilli</taxon>
        <taxon>Bacillales</taxon>
        <taxon>Caryophanaceae</taxon>
        <taxon>Sporosarcina</taxon>
    </lineage>
</organism>
<dbReference type="Gene3D" id="3.40.50.450">
    <property type="match status" value="1"/>
</dbReference>
<keyword evidence="3" id="KW-1185">Reference proteome</keyword>
<evidence type="ECO:0000313" key="2">
    <source>
        <dbReference type="EMBL" id="MBE1554185.1"/>
    </source>
</evidence>
<accession>A0A927MGV9</accession>
<gene>
    <name evidence="2" type="ORF">H4683_001260</name>
</gene>
<reference evidence="2" key="1">
    <citation type="submission" date="2020-10" db="EMBL/GenBank/DDBJ databases">
        <title>Genomic Encyclopedia of Type Strains, Phase IV (KMG-IV): sequencing the most valuable type-strain genomes for metagenomic binning, comparative biology and taxonomic classification.</title>
        <authorList>
            <person name="Goeker M."/>
        </authorList>
    </citation>
    <scope>NUCLEOTIDE SEQUENCE</scope>
    <source>
        <strain evidence="2">DSM 13886</strain>
    </source>
</reference>
<dbReference type="NCBIfam" id="NF010181">
    <property type="entry name" value="PRK13660.1"/>
    <property type="match status" value="1"/>
</dbReference>
<protein>
    <recommendedName>
        <fullName evidence="1">UPF0398 protein H4683_001260</fullName>
    </recommendedName>
</protein>
<dbReference type="EMBL" id="JADBEL010000005">
    <property type="protein sequence ID" value="MBE1554185.1"/>
    <property type="molecule type" value="Genomic_DNA"/>
</dbReference>
<name>A0A927MGV9_9BACL</name>
<evidence type="ECO:0000313" key="3">
    <source>
        <dbReference type="Proteomes" id="UP000658225"/>
    </source>
</evidence>
<dbReference type="AlphaFoldDB" id="A0A927MGV9"/>
<dbReference type="PANTHER" id="PTHR38440:SF1">
    <property type="entry name" value="UPF0398 PROTEIN SPR0331"/>
    <property type="match status" value="1"/>
</dbReference>
<dbReference type="SUPFAM" id="SSF102405">
    <property type="entry name" value="MCP/YpsA-like"/>
    <property type="match status" value="1"/>
</dbReference>
<dbReference type="Pfam" id="PF06908">
    <property type="entry name" value="YpsA"/>
    <property type="match status" value="1"/>
</dbReference>
<dbReference type="InterPro" id="IPR010697">
    <property type="entry name" value="YspA"/>
</dbReference>
<sequence>MNNSTLISSRDWTFILQYIQTKSPYRLFFYCKQLEANTILKRLVITGYKQHELGIFDEQHPGIQFIKKALNKRLSTLLDEGLEWVILSGQLGVETWAAEVVIELKKEYPQLKYAVITPFLDQEKNWNDTRKENYHSIVAKADYQISLTKKPYEAPWQFIEKDKFFMRNSDGILIVYDEENEGSPKFVKKAAERYAENSDYQVLTITADDLQAIMEEEQWAASFQMPE</sequence>
<dbReference type="PANTHER" id="PTHR38440">
    <property type="entry name" value="UPF0398 PROTEIN YPSA"/>
    <property type="match status" value="1"/>
</dbReference>
<comment type="caution">
    <text evidence="2">The sequence shown here is derived from an EMBL/GenBank/DDBJ whole genome shotgun (WGS) entry which is preliminary data.</text>
</comment>
<dbReference type="Proteomes" id="UP000658225">
    <property type="component" value="Unassembled WGS sequence"/>
</dbReference>
<comment type="similarity">
    <text evidence="1">Belongs to the UPF0398 family.</text>
</comment>